<evidence type="ECO:0000313" key="2">
    <source>
        <dbReference type="EMBL" id="OGF25687.1"/>
    </source>
</evidence>
<protein>
    <submittedName>
        <fullName evidence="2">Uncharacterized protein</fullName>
    </submittedName>
</protein>
<keyword evidence="1" id="KW-0175">Coiled coil</keyword>
<evidence type="ECO:0000256" key="1">
    <source>
        <dbReference type="SAM" id="Coils"/>
    </source>
</evidence>
<dbReference type="EMBL" id="MFGB01000020">
    <property type="protein sequence ID" value="OGF25687.1"/>
    <property type="molecule type" value="Genomic_DNA"/>
</dbReference>
<dbReference type="Proteomes" id="UP000178367">
    <property type="component" value="Unassembled WGS sequence"/>
</dbReference>
<name>A0A1F5SG39_9BACT</name>
<reference evidence="2 3" key="1">
    <citation type="journal article" date="2016" name="Nat. Commun.">
        <title>Thousands of microbial genomes shed light on interconnected biogeochemical processes in an aquifer system.</title>
        <authorList>
            <person name="Anantharaman K."/>
            <person name="Brown C.T."/>
            <person name="Hug L.A."/>
            <person name="Sharon I."/>
            <person name="Castelle C.J."/>
            <person name="Probst A.J."/>
            <person name="Thomas B.C."/>
            <person name="Singh A."/>
            <person name="Wilkins M.J."/>
            <person name="Karaoz U."/>
            <person name="Brodie E.L."/>
            <person name="Williams K.H."/>
            <person name="Hubbard S.S."/>
            <person name="Banfield J.F."/>
        </authorList>
    </citation>
    <scope>NUCLEOTIDE SEQUENCE [LARGE SCALE GENOMIC DNA]</scope>
</reference>
<evidence type="ECO:0000313" key="3">
    <source>
        <dbReference type="Proteomes" id="UP000178367"/>
    </source>
</evidence>
<accession>A0A1F5SG39</accession>
<feature type="coiled-coil region" evidence="1">
    <location>
        <begin position="118"/>
        <end position="152"/>
    </location>
</feature>
<proteinExistence type="predicted"/>
<sequence>MFIQAPATTEDAEIIVLEWAERWLDDDTKVAGTVTVSVPFANLDLPKNFRPRKKKMYSISEDAIYLRVGQSFYCSNEAKARARELRYAPAETMIKYILGWITLADLGMIARGADKKEVEGLRRENKGLRKSLDEARKQARKFLDEKTALEDELRSTTFSLKVMLGQNEDTLDILKKHWDILGDIRRVAGETEKVPFWQKGRSHDKLELIRGRLERAAAEDKI</sequence>
<dbReference type="AlphaFoldDB" id="A0A1F5SG39"/>
<organism evidence="2 3">
    <name type="scientific">Candidatus Falkowbacteria bacterium RIFOXYA2_FULL_47_19</name>
    <dbReference type="NCBI Taxonomy" id="1797994"/>
    <lineage>
        <taxon>Bacteria</taxon>
        <taxon>Candidatus Falkowiibacteriota</taxon>
    </lineage>
</organism>
<gene>
    <name evidence="2" type="ORF">A2227_00575</name>
</gene>
<comment type="caution">
    <text evidence="2">The sequence shown here is derived from an EMBL/GenBank/DDBJ whole genome shotgun (WGS) entry which is preliminary data.</text>
</comment>